<dbReference type="InterPro" id="IPR028082">
    <property type="entry name" value="Peripla_BP_I"/>
</dbReference>
<sequence length="388" mass="41248">MSKKNLIFLSLLLALALLVGCAGGGQQAPQENNQQAQDGQKAASDLKVGIVLSSGGKGDKSFNDSALRGLDRAKEEGLIADYKYIEPKEVAAAEKGLRFLAQQGYDLVIGVGFMQKDAVDTVSKEFADTKFAIIDDVVDNPNVASLTFKEHEGSFLAGALAALLTTHEEIEGINAKEIVGFLGGMDVPLIHKFELGYTSGVDYINETEGTDVKVRVNYTGSDPSAFNDPAKGKEISLAQYNAGADIIYHAAGGTGIGLFEAAAQTGSYAIGVDSDQDWNQPGYILTSVQKRVDNAVFATVTAIKEGNFEAGLKEYGLEEKGVALTPLTEAGVTVKAAQEAGDITTEDVAKIEALKAKIPVDVKEKIEDIKEKIIAGEIDVPNYYDQTQ</sequence>
<evidence type="ECO:0000256" key="6">
    <source>
        <dbReference type="ARBA" id="ARBA00023288"/>
    </source>
</evidence>
<dbReference type="PROSITE" id="PS51257">
    <property type="entry name" value="PROKAR_LIPOPROTEIN"/>
    <property type="match status" value="1"/>
</dbReference>
<dbReference type="PANTHER" id="PTHR34296">
    <property type="entry name" value="TRANSCRIPTIONAL ACTIVATOR PROTEIN MED"/>
    <property type="match status" value="1"/>
</dbReference>
<evidence type="ECO:0000256" key="4">
    <source>
        <dbReference type="ARBA" id="ARBA00022729"/>
    </source>
</evidence>
<dbReference type="EMBL" id="LWDV01000008">
    <property type="protein sequence ID" value="OCL27177.1"/>
    <property type="molecule type" value="Genomic_DNA"/>
</dbReference>
<dbReference type="Proteomes" id="UP000093514">
    <property type="component" value="Unassembled WGS sequence"/>
</dbReference>
<feature type="chain" id="PRO_5039521426" evidence="7">
    <location>
        <begin position="25"/>
        <end position="388"/>
    </location>
</feature>
<evidence type="ECO:0000256" key="1">
    <source>
        <dbReference type="ARBA" id="ARBA00004193"/>
    </source>
</evidence>
<name>A0A1C0AA53_9FIRM</name>
<dbReference type="SUPFAM" id="SSF53822">
    <property type="entry name" value="Periplasmic binding protein-like I"/>
    <property type="match status" value="1"/>
</dbReference>
<dbReference type="OrthoDB" id="9769871at2"/>
<dbReference type="Pfam" id="PF02608">
    <property type="entry name" value="Bmp"/>
    <property type="match status" value="1"/>
</dbReference>
<dbReference type="AlphaFoldDB" id="A0A1C0AA53"/>
<comment type="similarity">
    <text evidence="2">Belongs to the BMP lipoprotein family.</text>
</comment>
<evidence type="ECO:0000256" key="5">
    <source>
        <dbReference type="ARBA" id="ARBA00023136"/>
    </source>
</evidence>
<evidence type="ECO:0000313" key="9">
    <source>
        <dbReference type="EMBL" id="OCL27177.1"/>
    </source>
</evidence>
<dbReference type="GO" id="GO:0005886">
    <property type="term" value="C:plasma membrane"/>
    <property type="evidence" value="ECO:0007669"/>
    <property type="project" value="UniProtKB-SubCell"/>
</dbReference>
<keyword evidence="10" id="KW-1185">Reference proteome</keyword>
<reference evidence="9 10" key="2">
    <citation type="submission" date="2016-08" db="EMBL/GenBank/DDBJ databases">
        <title>Orenia metallireducens sp. nov. strain Z6, a Novel Metal-reducing Firmicute from the Deep Subsurface.</title>
        <authorList>
            <person name="Maxim B.I."/>
            <person name="Kenneth K."/>
            <person name="Flynn T.M."/>
            <person name="Oloughlin E.J."/>
            <person name="Locke R.A."/>
            <person name="Weber J.R."/>
            <person name="Egan S.M."/>
            <person name="Mackie R.I."/>
            <person name="Cann I.K."/>
        </authorList>
    </citation>
    <scope>NUCLEOTIDE SEQUENCE [LARGE SCALE GENOMIC DNA]</scope>
    <source>
        <strain evidence="9 10">Z6</strain>
    </source>
</reference>
<organism evidence="9 10">
    <name type="scientific">Orenia metallireducens</name>
    <dbReference type="NCBI Taxonomy" id="1413210"/>
    <lineage>
        <taxon>Bacteria</taxon>
        <taxon>Bacillati</taxon>
        <taxon>Bacillota</taxon>
        <taxon>Clostridia</taxon>
        <taxon>Halanaerobiales</taxon>
        <taxon>Halobacteroidaceae</taxon>
        <taxon>Orenia</taxon>
    </lineage>
</organism>
<keyword evidence="4 7" id="KW-0732">Signal</keyword>
<dbReference type="CDD" id="cd06354">
    <property type="entry name" value="PBP1_PrnA-like"/>
    <property type="match status" value="1"/>
</dbReference>
<dbReference type="InterPro" id="IPR050957">
    <property type="entry name" value="BMP_lipoprotein"/>
</dbReference>
<reference evidence="10" key="1">
    <citation type="submission" date="2016-07" db="EMBL/GenBank/DDBJ databases">
        <authorList>
            <person name="Florea S."/>
            <person name="Webb J.S."/>
            <person name="Jaromczyk J."/>
            <person name="Schardl C.L."/>
        </authorList>
    </citation>
    <scope>NUCLEOTIDE SEQUENCE [LARGE SCALE GENOMIC DNA]</scope>
    <source>
        <strain evidence="10">Z6</strain>
    </source>
</reference>
<dbReference type="PANTHER" id="PTHR34296:SF2">
    <property type="entry name" value="ABC TRANSPORTER GUANOSINE-BINDING PROTEIN NUPN"/>
    <property type="match status" value="1"/>
</dbReference>
<feature type="domain" description="ABC transporter substrate-binding protein PnrA-like" evidence="8">
    <location>
        <begin position="50"/>
        <end position="344"/>
    </location>
</feature>
<feature type="signal peptide" evidence="7">
    <location>
        <begin position="1"/>
        <end position="24"/>
    </location>
</feature>
<keyword evidence="6" id="KW-0449">Lipoprotein</keyword>
<evidence type="ECO:0000256" key="3">
    <source>
        <dbReference type="ARBA" id="ARBA00022475"/>
    </source>
</evidence>
<proteinExistence type="inferred from homology"/>
<dbReference type="InterPro" id="IPR003760">
    <property type="entry name" value="PnrA-like"/>
</dbReference>
<evidence type="ECO:0000256" key="7">
    <source>
        <dbReference type="SAM" id="SignalP"/>
    </source>
</evidence>
<evidence type="ECO:0000313" key="10">
    <source>
        <dbReference type="Proteomes" id="UP000093514"/>
    </source>
</evidence>
<dbReference type="Gene3D" id="3.40.50.2300">
    <property type="match status" value="2"/>
</dbReference>
<gene>
    <name evidence="9" type="ORF">U472_06790</name>
</gene>
<evidence type="ECO:0000259" key="8">
    <source>
        <dbReference type="Pfam" id="PF02608"/>
    </source>
</evidence>
<accession>A0A1C0AA53</accession>
<protein>
    <submittedName>
        <fullName evidence="9">BMP family ABC transporter substrate-binding protein</fullName>
    </submittedName>
</protein>
<keyword evidence="5" id="KW-0472">Membrane</keyword>
<comment type="caution">
    <text evidence="9">The sequence shown here is derived from an EMBL/GenBank/DDBJ whole genome shotgun (WGS) entry which is preliminary data.</text>
</comment>
<evidence type="ECO:0000256" key="2">
    <source>
        <dbReference type="ARBA" id="ARBA00008610"/>
    </source>
</evidence>
<dbReference type="RefSeq" id="WP_068716796.1">
    <property type="nucleotide sequence ID" value="NZ_LWDV01000008.1"/>
</dbReference>
<keyword evidence="3" id="KW-1003">Cell membrane</keyword>
<comment type="subcellular location">
    <subcellularLocation>
        <location evidence="1">Cell membrane</location>
        <topology evidence="1">Lipid-anchor</topology>
    </subcellularLocation>
</comment>